<dbReference type="PANTHER" id="PTHR32487:SF0">
    <property type="entry name" value="3-OXO-DELTA(4,5)-STEROID 5-BETA-REDUCTASE"/>
    <property type="match status" value="1"/>
</dbReference>
<dbReference type="Proteomes" id="UP000433406">
    <property type="component" value="Unassembled WGS sequence"/>
</dbReference>
<organism evidence="2 3">
    <name type="scientific">Nocardioides marmotae</name>
    <dbReference type="NCBI Taxonomy" id="2663857"/>
    <lineage>
        <taxon>Bacteria</taxon>
        <taxon>Bacillati</taxon>
        <taxon>Actinomycetota</taxon>
        <taxon>Actinomycetes</taxon>
        <taxon>Propionibacteriales</taxon>
        <taxon>Nocardioidaceae</taxon>
        <taxon>Nocardioides</taxon>
    </lineage>
</organism>
<evidence type="ECO:0000313" key="2">
    <source>
        <dbReference type="EMBL" id="MTB93783.1"/>
    </source>
</evidence>
<name>A0A6I3ITC8_9ACTN</name>
<evidence type="ECO:0000259" key="1">
    <source>
        <dbReference type="Pfam" id="PF22917"/>
    </source>
</evidence>
<dbReference type="SUPFAM" id="SSF51735">
    <property type="entry name" value="NAD(P)-binding Rossmann-fold domains"/>
    <property type="match status" value="1"/>
</dbReference>
<reference evidence="2 3" key="1">
    <citation type="submission" date="2019-10" db="EMBL/GenBank/DDBJ databases">
        <title>Nocardioides novel species isolated from the excrement of Marmot.</title>
        <authorList>
            <person name="Zhang G."/>
        </authorList>
    </citation>
    <scope>NUCLEOTIDE SEQUENCE [LARGE SCALE GENOMIC DNA]</scope>
    <source>
        <strain evidence="3">zg-579</strain>
    </source>
</reference>
<dbReference type="AlphaFoldDB" id="A0A6I3ITC8"/>
<proteinExistence type="predicted"/>
<dbReference type="InterPro" id="IPR055222">
    <property type="entry name" value="PRISE-like_Rossmann-fold"/>
</dbReference>
<dbReference type="Gene3D" id="3.40.50.720">
    <property type="entry name" value="NAD(P)-binding Rossmann-like Domain"/>
    <property type="match status" value="1"/>
</dbReference>
<feature type="domain" description="PRISE-like Rossmann-fold" evidence="1">
    <location>
        <begin position="92"/>
        <end position="297"/>
    </location>
</feature>
<dbReference type="Pfam" id="PF22917">
    <property type="entry name" value="PRISE"/>
    <property type="match status" value="1"/>
</dbReference>
<protein>
    <submittedName>
        <fullName evidence="2">NAD-dependent epimerase/dehydratase family protein</fullName>
    </submittedName>
</protein>
<dbReference type="EMBL" id="WLCI01000002">
    <property type="protein sequence ID" value="MTB93783.1"/>
    <property type="molecule type" value="Genomic_DNA"/>
</dbReference>
<dbReference type="InterPro" id="IPR036291">
    <property type="entry name" value="NAD(P)-bd_dom_sf"/>
</dbReference>
<sequence>MMRRMVVAGASGVVGSALVDVLAGEEDWSLVALSRREPELEVTPDPAWYQHLAVDLQDKDQVARAVGSLGPVTHLAYAALYEKPGLVDGWTAADQMAVNDEMFRNLLAPLAAAGALEHVTLLQGTKAYGAHLHPIPVPARERAPRDDHANFYFLQEDHLKATAARAGFAWTVLRPQLIVGGALGAAMNLVPVIGAYGAICREAGLPFAFPGGASYVWEAVDARLVAEAAAWAATAPAAAGEIFNLTNGDVFEWRDLWPALADALGLAPGPDHRREMATFLPSHAETWRHVVERHGLRRLSLADVLGESHHYADLCFNLGDLDEVFPRFLSTIKIRQAGFASCRDTEDTMRHWLDVLVRRSILPAPTR</sequence>
<comment type="caution">
    <text evidence="2">The sequence shown here is derived from an EMBL/GenBank/DDBJ whole genome shotgun (WGS) entry which is preliminary data.</text>
</comment>
<accession>A0A6I3ITC8</accession>
<evidence type="ECO:0000313" key="3">
    <source>
        <dbReference type="Proteomes" id="UP000433406"/>
    </source>
</evidence>
<dbReference type="PANTHER" id="PTHR32487">
    <property type="entry name" value="3-OXO-DELTA(4,5)-STEROID 5-BETA-REDUCTASE"/>
    <property type="match status" value="1"/>
</dbReference>
<keyword evidence="3" id="KW-1185">Reference proteome</keyword>
<gene>
    <name evidence="2" type="ORF">GGQ22_01675</name>
</gene>